<evidence type="ECO:0000256" key="5">
    <source>
        <dbReference type="ARBA" id="ARBA00022840"/>
    </source>
</evidence>
<dbReference type="OrthoDB" id="272370at2759"/>
<evidence type="ECO:0000256" key="3">
    <source>
        <dbReference type="ARBA" id="ARBA00022741"/>
    </source>
</evidence>
<organism evidence="8 9">
    <name type="scientific">Portunus trituberculatus</name>
    <name type="common">Swimming crab</name>
    <name type="synonym">Neptunus trituberculatus</name>
    <dbReference type="NCBI Taxonomy" id="210409"/>
    <lineage>
        <taxon>Eukaryota</taxon>
        <taxon>Metazoa</taxon>
        <taxon>Ecdysozoa</taxon>
        <taxon>Arthropoda</taxon>
        <taxon>Crustacea</taxon>
        <taxon>Multicrustacea</taxon>
        <taxon>Malacostraca</taxon>
        <taxon>Eumalacostraca</taxon>
        <taxon>Eucarida</taxon>
        <taxon>Decapoda</taxon>
        <taxon>Pleocyemata</taxon>
        <taxon>Brachyura</taxon>
        <taxon>Eubrachyura</taxon>
        <taxon>Portunoidea</taxon>
        <taxon>Portunidae</taxon>
        <taxon>Portuninae</taxon>
        <taxon>Portunus</taxon>
    </lineage>
</organism>
<dbReference type="EC" id="2.7.1.158" evidence="1 6"/>
<sequence>MTPTTTPHHTTHHTTPHHTTPHHTTSPLPTPPGEREGKEINTHGVACICPDAATIFIPRHDTTTPATPTPTLRSTSVGVSGQYLREVRNVCVEIKPKQGFLDCSTPGMPLCRYCVKQFLKAGKESGSRSGYCPLDLFSGNMDRMRKAVDNLILAPQNNFKVFVDGQPVDETRPFRYLRDTIIAALTFPFTTTTATTTTSGRLSDRSPLGRILTFQSLDRLGVFRASQLYLTLCDLLGSAEAVDEALCDLSAWPSPALGLVMEQGAQEVREVGEMGVEEMVRLLQSYLLSTTAKDLSLMILLSGPHYR</sequence>
<dbReference type="EMBL" id="VSRR010002268">
    <property type="protein sequence ID" value="MPC30511.1"/>
    <property type="molecule type" value="Genomic_DNA"/>
</dbReference>
<dbReference type="GO" id="GO:0032958">
    <property type="term" value="P:inositol phosphate biosynthetic process"/>
    <property type="evidence" value="ECO:0007669"/>
    <property type="project" value="TreeGrafter"/>
</dbReference>
<dbReference type="Proteomes" id="UP000324222">
    <property type="component" value="Unassembled WGS sequence"/>
</dbReference>
<feature type="region of interest" description="Disordered" evidence="7">
    <location>
        <begin position="1"/>
        <end position="37"/>
    </location>
</feature>
<evidence type="ECO:0000313" key="8">
    <source>
        <dbReference type="EMBL" id="MPC30511.1"/>
    </source>
</evidence>
<reference evidence="8 9" key="1">
    <citation type="submission" date="2019-05" db="EMBL/GenBank/DDBJ databases">
        <title>Another draft genome of Portunus trituberculatus and its Hox gene families provides insights of decapod evolution.</title>
        <authorList>
            <person name="Jeong J.-H."/>
            <person name="Song I."/>
            <person name="Kim S."/>
            <person name="Choi T."/>
            <person name="Kim D."/>
            <person name="Ryu S."/>
            <person name="Kim W."/>
        </authorList>
    </citation>
    <scope>NUCLEOTIDE SEQUENCE [LARGE SCALE GENOMIC DNA]</scope>
    <source>
        <tissue evidence="8">Muscle</tissue>
    </source>
</reference>
<proteinExistence type="predicted"/>
<feature type="compositionally biased region" description="Basic residues" evidence="7">
    <location>
        <begin position="9"/>
        <end position="21"/>
    </location>
</feature>
<gene>
    <name evidence="8" type="primary">ippk</name>
    <name evidence="8" type="ORF">E2C01_023777</name>
</gene>
<keyword evidence="2 6" id="KW-0808">Transferase</keyword>
<keyword evidence="3 6" id="KW-0547">Nucleotide-binding</keyword>
<dbReference type="PANTHER" id="PTHR14456:SF2">
    <property type="entry name" value="INOSITOL-PENTAKISPHOSPHATE 2-KINASE"/>
    <property type="match status" value="1"/>
</dbReference>
<evidence type="ECO:0000256" key="2">
    <source>
        <dbReference type="ARBA" id="ARBA00022679"/>
    </source>
</evidence>
<evidence type="ECO:0000256" key="4">
    <source>
        <dbReference type="ARBA" id="ARBA00022777"/>
    </source>
</evidence>
<protein>
    <recommendedName>
        <fullName evidence="1 6">Inositol-pentakisphosphate 2-kinase</fullName>
        <ecNumber evidence="1 6">2.7.1.158</ecNumber>
    </recommendedName>
</protein>
<dbReference type="AlphaFoldDB" id="A0A5B7E8V9"/>
<keyword evidence="9" id="KW-1185">Reference proteome</keyword>
<dbReference type="GO" id="GO:0035299">
    <property type="term" value="F:inositol-1,3,4,5,6-pentakisphosphate 2-kinase activity"/>
    <property type="evidence" value="ECO:0007669"/>
    <property type="project" value="UniProtKB-EC"/>
</dbReference>
<evidence type="ECO:0000256" key="6">
    <source>
        <dbReference type="RuleBase" id="RU364126"/>
    </source>
</evidence>
<keyword evidence="5 6" id="KW-0067">ATP-binding</keyword>
<comment type="domain">
    <text evidence="6">The EXKPK motif is conserved in inositol-pentakisphosphate 2-kinases of both family 1 and 2.</text>
</comment>
<dbReference type="Pfam" id="PF06090">
    <property type="entry name" value="Ins_P5_2-kin"/>
    <property type="match status" value="1"/>
</dbReference>
<accession>A0A5B7E8V9</accession>
<comment type="catalytic activity">
    <reaction evidence="6">
        <text>1D-myo-inositol 1,3,4,5,6-pentakisphosphate + ATP = 1D-myo-inositol hexakisphosphate + ADP + H(+)</text>
        <dbReference type="Rhea" id="RHEA:20313"/>
        <dbReference type="ChEBI" id="CHEBI:15378"/>
        <dbReference type="ChEBI" id="CHEBI:30616"/>
        <dbReference type="ChEBI" id="CHEBI:57733"/>
        <dbReference type="ChEBI" id="CHEBI:58130"/>
        <dbReference type="ChEBI" id="CHEBI:456216"/>
        <dbReference type="EC" id="2.7.1.158"/>
    </reaction>
</comment>
<evidence type="ECO:0000256" key="7">
    <source>
        <dbReference type="SAM" id="MobiDB-lite"/>
    </source>
</evidence>
<comment type="caution">
    <text evidence="8">The sequence shown here is derived from an EMBL/GenBank/DDBJ whole genome shotgun (WGS) entry which is preliminary data.</text>
</comment>
<dbReference type="GO" id="GO:0005634">
    <property type="term" value="C:nucleus"/>
    <property type="evidence" value="ECO:0007669"/>
    <property type="project" value="TreeGrafter"/>
</dbReference>
<comment type="function">
    <text evidence="6">Phosphorylates Ins(1,3,4,5,6)P5 at position 2 to form Ins(1,2,3,4,5,6)P6 (InsP6 or phytate).</text>
</comment>
<dbReference type="GO" id="GO:0005524">
    <property type="term" value="F:ATP binding"/>
    <property type="evidence" value="ECO:0007669"/>
    <property type="project" value="UniProtKB-KW"/>
</dbReference>
<dbReference type="PANTHER" id="PTHR14456">
    <property type="entry name" value="INOSITOL POLYPHOSPHATE KINASE 1"/>
    <property type="match status" value="1"/>
</dbReference>
<evidence type="ECO:0000313" key="9">
    <source>
        <dbReference type="Proteomes" id="UP000324222"/>
    </source>
</evidence>
<dbReference type="InterPro" id="IPR009286">
    <property type="entry name" value="Ins_P5_2-kin"/>
</dbReference>
<name>A0A5B7E8V9_PORTR</name>
<evidence type="ECO:0000256" key="1">
    <source>
        <dbReference type="ARBA" id="ARBA00012023"/>
    </source>
</evidence>
<keyword evidence="4 6" id="KW-0418">Kinase</keyword>